<evidence type="ECO:0000313" key="2">
    <source>
        <dbReference type="EMBL" id="OXU30811.1"/>
    </source>
</evidence>
<dbReference type="Proteomes" id="UP000215335">
    <property type="component" value="Unassembled WGS sequence"/>
</dbReference>
<protein>
    <submittedName>
        <fullName evidence="2">Uncharacterized protein</fullName>
    </submittedName>
</protein>
<name>A0A232FJ98_9HYME</name>
<dbReference type="InterPro" id="IPR032055">
    <property type="entry name" value="TMEM72"/>
</dbReference>
<evidence type="ECO:0000256" key="1">
    <source>
        <dbReference type="SAM" id="Phobius"/>
    </source>
</evidence>
<feature type="transmembrane region" description="Helical" evidence="1">
    <location>
        <begin position="80"/>
        <end position="103"/>
    </location>
</feature>
<dbReference type="EMBL" id="NNAY01000117">
    <property type="protein sequence ID" value="OXU30811.1"/>
    <property type="molecule type" value="Genomic_DNA"/>
</dbReference>
<gene>
    <name evidence="2" type="ORF">TSAR_010507</name>
</gene>
<evidence type="ECO:0000313" key="3">
    <source>
        <dbReference type="Proteomes" id="UP000215335"/>
    </source>
</evidence>
<proteinExistence type="predicted"/>
<feature type="transmembrane region" description="Helical" evidence="1">
    <location>
        <begin position="40"/>
        <end position="59"/>
    </location>
</feature>
<dbReference type="Pfam" id="PF16054">
    <property type="entry name" value="TMEM72"/>
    <property type="match status" value="1"/>
</dbReference>
<keyword evidence="1" id="KW-0472">Membrane</keyword>
<dbReference type="PANTHER" id="PTHR28474:SF1">
    <property type="entry name" value="TRANSMEMBRANE PROTEIN 72"/>
    <property type="match status" value="1"/>
</dbReference>
<reference evidence="2 3" key="1">
    <citation type="journal article" date="2017" name="Curr. Biol.">
        <title>The Evolution of Venom by Co-option of Single-Copy Genes.</title>
        <authorList>
            <person name="Martinson E.O."/>
            <person name="Mrinalini"/>
            <person name="Kelkar Y.D."/>
            <person name="Chang C.H."/>
            <person name="Werren J.H."/>
        </authorList>
    </citation>
    <scope>NUCLEOTIDE SEQUENCE [LARGE SCALE GENOMIC DNA]</scope>
    <source>
        <strain evidence="2 3">Alberta</strain>
        <tissue evidence="2">Whole body</tissue>
    </source>
</reference>
<accession>A0A232FJ98</accession>
<dbReference type="AlphaFoldDB" id="A0A232FJ98"/>
<comment type="caution">
    <text evidence="2">The sequence shown here is derived from an EMBL/GenBank/DDBJ whole genome shotgun (WGS) entry which is preliminary data.</text>
</comment>
<keyword evidence="3" id="KW-1185">Reference proteome</keyword>
<organism evidence="2 3">
    <name type="scientific">Trichomalopsis sarcophagae</name>
    <dbReference type="NCBI Taxonomy" id="543379"/>
    <lineage>
        <taxon>Eukaryota</taxon>
        <taxon>Metazoa</taxon>
        <taxon>Ecdysozoa</taxon>
        <taxon>Arthropoda</taxon>
        <taxon>Hexapoda</taxon>
        <taxon>Insecta</taxon>
        <taxon>Pterygota</taxon>
        <taxon>Neoptera</taxon>
        <taxon>Endopterygota</taxon>
        <taxon>Hymenoptera</taxon>
        <taxon>Apocrita</taxon>
        <taxon>Proctotrupomorpha</taxon>
        <taxon>Chalcidoidea</taxon>
        <taxon>Pteromalidae</taxon>
        <taxon>Pteromalinae</taxon>
        <taxon>Trichomalopsis</taxon>
    </lineage>
</organism>
<feature type="transmembrane region" description="Helical" evidence="1">
    <location>
        <begin position="12"/>
        <end position="34"/>
    </location>
</feature>
<feature type="transmembrane region" description="Helical" evidence="1">
    <location>
        <begin position="109"/>
        <end position="131"/>
    </location>
</feature>
<keyword evidence="1" id="KW-1133">Transmembrane helix</keyword>
<dbReference type="OrthoDB" id="5946061at2759"/>
<keyword evidence="1" id="KW-0812">Transmembrane</keyword>
<sequence>MSGKFAERNLTALSRIVGVFAAVVTCGVGVDFAFHGHVLGYYVLVLSAISLFLEIEWIIDMFVQVCTRNEESFGVRCWSVTLAATSGWRRGLFYLPVACLLAWKPYQLWLAFFDAALLVILSVIHAAISALDYRSTCECQQASHSMGESLLHTNPDCYNHFEEVLVFTNNYIIVTEVLDDCVSSRPSFGGSDGEL</sequence>
<dbReference type="PANTHER" id="PTHR28474">
    <property type="entry name" value="TRANSMEMBRANE PROTEIN 72"/>
    <property type="match status" value="1"/>
</dbReference>